<dbReference type="InterPro" id="IPR000620">
    <property type="entry name" value="EamA_dom"/>
</dbReference>
<comment type="subcellular location">
    <subcellularLocation>
        <location evidence="1">Membrane</location>
        <topology evidence="1">Multi-pass membrane protein</topology>
    </subcellularLocation>
</comment>
<sequence length="295" mass="31799">MGLHNKVQTISYTIIALIAFAANSILCRIALKDNAIDASSFTIIRLLSGALLFILIFSFKTKPVTSRSDRQSRNWKPGAMLFIYAITFSFAYISLDTGTGALILFGAVQLTLIFTSITKGNKLHISEWLGLIISFFGLVYLVYPTLTTPSISGFLLMGLSGIAWGVYTLIGRGSDNPMKDTAFNFKVTIPLVLCLMLFTFPMVNLSFRGVVLAVSSGAFASALGYTIWYMALKGLSETEAGVVQLSVPVIAAIGGVLFVSEPINTRLIIASIFVLTGILAVLIGRGSLQKSKVNL</sequence>
<keyword evidence="8" id="KW-1185">Reference proteome</keyword>
<dbReference type="RefSeq" id="WP_200817782.1">
    <property type="nucleotide sequence ID" value="NZ_FYAJ01000002.1"/>
</dbReference>
<evidence type="ECO:0000256" key="5">
    <source>
        <dbReference type="SAM" id="Phobius"/>
    </source>
</evidence>
<accession>A0A1Y6MCB8</accession>
<dbReference type="InterPro" id="IPR050638">
    <property type="entry name" value="AA-Vitamin_Transporters"/>
</dbReference>
<evidence type="ECO:0000256" key="3">
    <source>
        <dbReference type="ARBA" id="ARBA00022989"/>
    </source>
</evidence>
<feature type="transmembrane region" description="Helical" evidence="5">
    <location>
        <begin position="149"/>
        <end position="170"/>
    </location>
</feature>
<dbReference type="SUPFAM" id="SSF103481">
    <property type="entry name" value="Multidrug resistance efflux transporter EmrE"/>
    <property type="match status" value="2"/>
</dbReference>
<dbReference type="Pfam" id="PF00892">
    <property type="entry name" value="EamA"/>
    <property type="match status" value="1"/>
</dbReference>
<evidence type="ECO:0000313" key="8">
    <source>
        <dbReference type="Proteomes" id="UP000195719"/>
    </source>
</evidence>
<feature type="transmembrane region" description="Helical" evidence="5">
    <location>
        <begin position="43"/>
        <end position="59"/>
    </location>
</feature>
<dbReference type="EMBL" id="FYAJ01000002">
    <property type="protein sequence ID" value="SMY34205.1"/>
    <property type="molecule type" value="Genomic_DNA"/>
</dbReference>
<feature type="transmembrane region" description="Helical" evidence="5">
    <location>
        <begin position="265"/>
        <end position="284"/>
    </location>
</feature>
<evidence type="ECO:0000256" key="1">
    <source>
        <dbReference type="ARBA" id="ARBA00004141"/>
    </source>
</evidence>
<feature type="transmembrane region" description="Helical" evidence="5">
    <location>
        <begin position="209"/>
        <end position="228"/>
    </location>
</feature>
<reference evidence="8" key="1">
    <citation type="submission" date="2017-06" db="EMBL/GenBank/DDBJ databases">
        <authorList>
            <person name="Rodrigo-Torres L."/>
            <person name="Arahal R.D."/>
            <person name="Lucena T."/>
        </authorList>
    </citation>
    <scope>NUCLEOTIDE SEQUENCE [LARGE SCALE GENOMIC DNA]</scope>
    <source>
        <strain evidence="8">CECT 9192</strain>
    </source>
</reference>
<feature type="transmembrane region" description="Helical" evidence="5">
    <location>
        <begin position="12"/>
        <end position="31"/>
    </location>
</feature>
<proteinExistence type="predicted"/>
<dbReference type="PANTHER" id="PTHR32322">
    <property type="entry name" value="INNER MEMBRANE TRANSPORTER"/>
    <property type="match status" value="1"/>
</dbReference>
<evidence type="ECO:0000256" key="2">
    <source>
        <dbReference type="ARBA" id="ARBA00022692"/>
    </source>
</evidence>
<evidence type="ECO:0000259" key="6">
    <source>
        <dbReference type="Pfam" id="PF00892"/>
    </source>
</evidence>
<dbReference type="GO" id="GO:0016020">
    <property type="term" value="C:membrane"/>
    <property type="evidence" value="ECO:0007669"/>
    <property type="project" value="UniProtKB-SubCell"/>
</dbReference>
<evidence type="ECO:0000313" key="7">
    <source>
        <dbReference type="EMBL" id="SMY34205.1"/>
    </source>
</evidence>
<protein>
    <submittedName>
        <fullName evidence="7">EamA-like transporter family protein</fullName>
    </submittedName>
</protein>
<keyword evidence="4 5" id="KW-0472">Membrane</keyword>
<organism evidence="7 8">
    <name type="scientific">Photobacterium andalusiense</name>
    <dbReference type="NCBI Taxonomy" id="2204296"/>
    <lineage>
        <taxon>Bacteria</taxon>
        <taxon>Pseudomonadati</taxon>
        <taxon>Pseudomonadota</taxon>
        <taxon>Gammaproteobacteria</taxon>
        <taxon>Vibrionales</taxon>
        <taxon>Vibrionaceae</taxon>
        <taxon>Photobacterium</taxon>
    </lineage>
</organism>
<gene>
    <name evidence="7" type="ORF">PAND9192_01213</name>
</gene>
<dbReference type="InterPro" id="IPR037185">
    <property type="entry name" value="EmrE-like"/>
</dbReference>
<dbReference type="PANTHER" id="PTHR32322:SF9">
    <property type="entry name" value="AMINO-ACID METABOLITE EFFLUX PUMP-RELATED"/>
    <property type="match status" value="1"/>
</dbReference>
<name>A0A1Y6MCB8_9GAMM</name>
<dbReference type="Proteomes" id="UP000195719">
    <property type="component" value="Unassembled WGS sequence"/>
</dbReference>
<feature type="transmembrane region" description="Helical" evidence="5">
    <location>
        <begin position="125"/>
        <end position="143"/>
    </location>
</feature>
<feature type="transmembrane region" description="Helical" evidence="5">
    <location>
        <begin position="79"/>
        <end position="95"/>
    </location>
</feature>
<keyword evidence="2 5" id="KW-0812">Transmembrane</keyword>
<keyword evidence="3 5" id="KW-1133">Transmembrane helix</keyword>
<feature type="transmembrane region" description="Helical" evidence="5">
    <location>
        <begin position="182"/>
        <end position="203"/>
    </location>
</feature>
<dbReference type="AlphaFoldDB" id="A0A1Y6MCB8"/>
<evidence type="ECO:0000256" key="4">
    <source>
        <dbReference type="ARBA" id="ARBA00023136"/>
    </source>
</evidence>
<feature type="domain" description="EamA" evidence="6">
    <location>
        <begin position="152"/>
        <end position="282"/>
    </location>
</feature>
<feature type="transmembrane region" description="Helical" evidence="5">
    <location>
        <begin position="240"/>
        <end position="259"/>
    </location>
</feature>